<reference evidence="2 3" key="1">
    <citation type="submission" date="2008-07" db="EMBL/GenBank/DDBJ databases">
        <authorList>
            <person name="El-Sayed N."/>
            <person name="Caler E."/>
            <person name="Inman J."/>
            <person name="Amedeo P."/>
            <person name="Hass B."/>
            <person name="Wortman J."/>
        </authorList>
    </citation>
    <scope>NUCLEOTIDE SEQUENCE [LARGE SCALE GENOMIC DNA]</scope>
    <source>
        <strain evidence="3">ATCC 50983 / TXsc</strain>
    </source>
</reference>
<dbReference type="InterPro" id="IPR036457">
    <property type="entry name" value="PPM-type-like_dom_sf"/>
</dbReference>
<dbReference type="Proteomes" id="UP000007800">
    <property type="component" value="Unassembled WGS sequence"/>
</dbReference>
<dbReference type="InterPro" id="IPR001932">
    <property type="entry name" value="PPM-type_phosphatase-like_dom"/>
</dbReference>
<dbReference type="AlphaFoldDB" id="C5LPY5"/>
<sequence>DQNRLSTTNIFGEFLTMDHKPDQVPERRRIERCGGSVEYLHNHNNKPFIRGGDFAVRKAMQEQPMQLQYSRAFG</sequence>
<dbReference type="Gene3D" id="3.60.40.10">
    <property type="entry name" value="PPM-type phosphatase domain"/>
    <property type="match status" value="1"/>
</dbReference>
<name>C5LPY5_PERM5</name>
<proteinExistence type="predicted"/>
<gene>
    <name evidence="2" type="ORF">Pmar_PMAR010688</name>
</gene>
<organism evidence="3">
    <name type="scientific">Perkinsus marinus (strain ATCC 50983 / TXsc)</name>
    <dbReference type="NCBI Taxonomy" id="423536"/>
    <lineage>
        <taxon>Eukaryota</taxon>
        <taxon>Sar</taxon>
        <taxon>Alveolata</taxon>
        <taxon>Perkinsozoa</taxon>
        <taxon>Perkinsea</taxon>
        <taxon>Perkinsida</taxon>
        <taxon>Perkinsidae</taxon>
        <taxon>Perkinsus</taxon>
    </lineage>
</organism>
<keyword evidence="3" id="KW-1185">Reference proteome</keyword>
<dbReference type="SUPFAM" id="SSF81606">
    <property type="entry name" value="PP2C-like"/>
    <property type="match status" value="1"/>
</dbReference>
<dbReference type="Pfam" id="PF00481">
    <property type="entry name" value="PP2C"/>
    <property type="match status" value="1"/>
</dbReference>
<dbReference type="InParanoid" id="C5LPY5"/>
<feature type="domain" description="PPM-type phosphatase" evidence="1">
    <location>
        <begin position="9"/>
        <end position="74"/>
    </location>
</feature>
<feature type="non-terminal residue" evidence="2">
    <location>
        <position position="74"/>
    </location>
</feature>
<protein>
    <recommendedName>
        <fullName evidence="1">PPM-type phosphatase domain-containing protein</fullName>
    </recommendedName>
</protein>
<dbReference type="RefSeq" id="XP_002768490.1">
    <property type="nucleotide sequence ID" value="XM_002768444.1"/>
</dbReference>
<evidence type="ECO:0000259" key="1">
    <source>
        <dbReference type="Pfam" id="PF00481"/>
    </source>
</evidence>
<dbReference type="EMBL" id="GG684348">
    <property type="protein sequence ID" value="EER01208.1"/>
    <property type="molecule type" value="Genomic_DNA"/>
</dbReference>
<feature type="non-terminal residue" evidence="2">
    <location>
        <position position="1"/>
    </location>
</feature>
<accession>C5LPY5</accession>
<evidence type="ECO:0000313" key="3">
    <source>
        <dbReference type="Proteomes" id="UP000007800"/>
    </source>
</evidence>
<dbReference type="OrthoDB" id="10264738at2759"/>
<evidence type="ECO:0000313" key="2">
    <source>
        <dbReference type="EMBL" id="EER01208.1"/>
    </source>
</evidence>
<dbReference type="GeneID" id="9058403"/>